<feature type="compositionally biased region" description="Polar residues" evidence="1">
    <location>
        <begin position="550"/>
        <end position="580"/>
    </location>
</feature>
<dbReference type="EMBL" id="JAXOVC010000006">
    <property type="protein sequence ID" value="KAK4499875.1"/>
    <property type="molecule type" value="Genomic_DNA"/>
</dbReference>
<feature type="compositionally biased region" description="Low complexity" evidence="1">
    <location>
        <begin position="581"/>
        <end position="644"/>
    </location>
</feature>
<accession>A0ABR0EFH1</accession>
<feature type="compositionally biased region" description="Low complexity" evidence="1">
    <location>
        <begin position="530"/>
        <end position="549"/>
    </location>
</feature>
<proteinExistence type="predicted"/>
<evidence type="ECO:0000313" key="3">
    <source>
        <dbReference type="Proteomes" id="UP001305779"/>
    </source>
</evidence>
<evidence type="ECO:0000313" key="2">
    <source>
        <dbReference type="EMBL" id="KAK4499875.1"/>
    </source>
</evidence>
<evidence type="ECO:0000256" key="1">
    <source>
        <dbReference type="SAM" id="MobiDB-lite"/>
    </source>
</evidence>
<gene>
    <name evidence="2" type="ORF">PRZ48_008061</name>
</gene>
<feature type="region of interest" description="Disordered" evidence="1">
    <location>
        <begin position="998"/>
        <end position="1029"/>
    </location>
</feature>
<feature type="compositionally biased region" description="Polar residues" evidence="1">
    <location>
        <begin position="645"/>
        <end position="659"/>
    </location>
</feature>
<feature type="compositionally biased region" description="Low complexity" evidence="1">
    <location>
        <begin position="477"/>
        <end position="517"/>
    </location>
</feature>
<protein>
    <submittedName>
        <fullName evidence="2">Uncharacterized protein</fullName>
    </submittedName>
</protein>
<keyword evidence="3" id="KW-1185">Reference proteome</keyword>
<comment type="caution">
    <text evidence="2">The sequence shown here is derived from an EMBL/GenBank/DDBJ whole genome shotgun (WGS) entry which is preliminary data.</text>
</comment>
<feature type="region of interest" description="Disordered" evidence="1">
    <location>
        <begin position="427"/>
        <end position="662"/>
    </location>
</feature>
<organism evidence="2 3">
    <name type="scientific">Zasmidium cellare</name>
    <name type="common">Wine cellar mold</name>
    <name type="synonym">Racodium cellare</name>
    <dbReference type="NCBI Taxonomy" id="395010"/>
    <lineage>
        <taxon>Eukaryota</taxon>
        <taxon>Fungi</taxon>
        <taxon>Dikarya</taxon>
        <taxon>Ascomycota</taxon>
        <taxon>Pezizomycotina</taxon>
        <taxon>Dothideomycetes</taxon>
        <taxon>Dothideomycetidae</taxon>
        <taxon>Mycosphaerellales</taxon>
        <taxon>Mycosphaerellaceae</taxon>
        <taxon>Zasmidium</taxon>
    </lineage>
</organism>
<name>A0ABR0EFH1_ZASCE</name>
<dbReference type="Proteomes" id="UP001305779">
    <property type="component" value="Unassembled WGS sequence"/>
</dbReference>
<reference evidence="2 3" key="1">
    <citation type="journal article" date="2023" name="G3 (Bethesda)">
        <title>A chromosome-level genome assembly of Zasmidium syzygii isolated from banana leaves.</title>
        <authorList>
            <person name="van Westerhoven A.C."/>
            <person name="Mehrabi R."/>
            <person name="Talebi R."/>
            <person name="Steentjes M.B.F."/>
            <person name="Corcolon B."/>
            <person name="Chong P.A."/>
            <person name="Kema G.H.J."/>
            <person name="Seidl M.F."/>
        </authorList>
    </citation>
    <scope>NUCLEOTIDE SEQUENCE [LARGE SCALE GENOMIC DNA]</scope>
    <source>
        <strain evidence="2 3">P124</strain>
    </source>
</reference>
<sequence>MDSIPGELDLFVLEHDIFSRYLIELYELYLSWNRASGTIHNLAQITPAPNVTTSTGNGTGVLVTQFSGFQELNGSLTFEPVVWYGSDPNLPRAQSCWSAITSQQLQASSFYDASVANRTWPVTESSTVFNGTYTTTTAIYPTDVSTYKLCDGSPRVDRKPITQTITAVSSGYPSTEIFNVTATPTLSLSPPCGNPNNGELCYDWYRFSNLTDDYESNGSNDVRLLEHECGNPAHYDPNTFNASSWPCLIGGGPVQLYYFPVDTGNQSLCSNRTAISSGSPTTPPPTVVTDGITMTSGSVYVSFSTLFAYYDGFGYGPGTNYKDLIITLASSQVSTNCGNDNGIGTQINYADFNYPIAASAYSCAHPCAAPCVDATCTPQACSTIWDDFNPVMAIPTPVLDLQAAWKTCSFADENGPQWLFDPPQALTQAAREAQPTVPGGGDAPSSPTPAPAQSQPPDNQPSEGGVTVPSPKPTPQSPAAQQTNPPAAQSDNLPSNGNQQPSPSNNNNNPPQSNGASPPAPSPSNGGNGQSPQNSPTSPNSPGSQNNPGAQNSPAPQNSPGNQNSPAPANSQGAQSPPAAQNSPGPQNSPSNQNSPQNTPSTNNQGSPSNQQNNPNSQNNPNNQQNNPNGQNNPSNQQNNPGGSDQQNSPAGSNNNNQPAPVAQVTAGSNTIQANQLPGNSIAVGGTTLAPGEAATISGVAVSADPSGNNIIVGSQTAGFAPAPANNDNNAVFAAGDATITAAAAPGASNAVVVGGNTLSQGGSVAVVNGQTISQGQNGPVVINGGNTQALNRVGGSSSVFAAGSVSITASPAAGTNGAMVVDGTTLSAGGSAAVVNGQTISQGSSGLMAVNGDNTQTLNPVAAPSVFTAGSLTITASPAAGTNGAMVIDGTTLSLGGSAAVINGQTISDASGGLVAVGPSGTSTLSPAASGGDAQTLAFGSLTITASAVPGSSGMYVVDGTTVSPSGSVVVDGTTVSDRSGTLMEVDSRTTAVFSTVGGSASRTTGSSSRGSASGAASPAASSTSRSGAGTVSLSLSLGAVVFSGICMIMI</sequence>